<feature type="signal peptide" evidence="1">
    <location>
        <begin position="1"/>
        <end position="24"/>
    </location>
</feature>
<evidence type="ECO:0000256" key="1">
    <source>
        <dbReference type="SAM" id="SignalP"/>
    </source>
</evidence>
<reference evidence="2" key="1">
    <citation type="journal article" date="2021" name="PeerJ">
        <title>Extensive microbial diversity within the chicken gut microbiome revealed by metagenomics and culture.</title>
        <authorList>
            <person name="Gilroy R."/>
            <person name="Ravi A."/>
            <person name="Getino M."/>
            <person name="Pursley I."/>
            <person name="Horton D.L."/>
            <person name="Alikhan N.F."/>
            <person name="Baker D."/>
            <person name="Gharbi K."/>
            <person name="Hall N."/>
            <person name="Watson M."/>
            <person name="Adriaenssens E.M."/>
            <person name="Foster-Nyarko E."/>
            <person name="Jarju S."/>
            <person name="Secka A."/>
            <person name="Antonio M."/>
            <person name="Oren A."/>
            <person name="Chaudhuri R.R."/>
            <person name="La Ragione R."/>
            <person name="Hildebrand F."/>
            <person name="Pallen M.J."/>
        </authorList>
    </citation>
    <scope>NUCLEOTIDE SEQUENCE</scope>
    <source>
        <strain evidence="2">CHK33-7979</strain>
    </source>
</reference>
<name>A0A9D1Z5N2_9FIRM</name>
<gene>
    <name evidence="2" type="ORF">H9826_11100</name>
</gene>
<accession>A0A9D1Z5N2</accession>
<protein>
    <submittedName>
        <fullName evidence="2">Uncharacterized protein</fullName>
    </submittedName>
</protein>
<dbReference type="EMBL" id="DXCX01000121">
    <property type="protein sequence ID" value="HIY74493.1"/>
    <property type="molecule type" value="Genomic_DNA"/>
</dbReference>
<evidence type="ECO:0000313" key="3">
    <source>
        <dbReference type="Proteomes" id="UP000886824"/>
    </source>
</evidence>
<feature type="chain" id="PRO_5038505898" evidence="1">
    <location>
        <begin position="25"/>
        <end position="83"/>
    </location>
</feature>
<reference evidence="2" key="2">
    <citation type="submission" date="2021-04" db="EMBL/GenBank/DDBJ databases">
        <authorList>
            <person name="Gilroy R."/>
        </authorList>
    </citation>
    <scope>NUCLEOTIDE SEQUENCE</scope>
    <source>
        <strain evidence="2">CHK33-7979</strain>
    </source>
</reference>
<comment type="caution">
    <text evidence="2">The sequence shown here is derived from an EMBL/GenBank/DDBJ whole genome shotgun (WGS) entry which is preliminary data.</text>
</comment>
<evidence type="ECO:0000313" key="2">
    <source>
        <dbReference type="EMBL" id="HIY74493.1"/>
    </source>
</evidence>
<proteinExistence type="predicted"/>
<organism evidence="2 3">
    <name type="scientific">Candidatus Intestinimonas merdavium</name>
    <dbReference type="NCBI Taxonomy" id="2838622"/>
    <lineage>
        <taxon>Bacteria</taxon>
        <taxon>Bacillati</taxon>
        <taxon>Bacillota</taxon>
        <taxon>Clostridia</taxon>
        <taxon>Eubacteriales</taxon>
        <taxon>Intestinimonas</taxon>
    </lineage>
</organism>
<dbReference type="Proteomes" id="UP000886824">
    <property type="component" value="Unassembled WGS sequence"/>
</dbReference>
<sequence>MRIWKRVCAFSLAALLVLPAAASAQSYTDLSTSHWAYDDMQRADGAVLLMRVLALVDQEHYREEKTVTLQMMDAVTGQAILPH</sequence>
<dbReference type="AlphaFoldDB" id="A0A9D1Z5N2"/>
<keyword evidence="1" id="KW-0732">Signal</keyword>